<feature type="transmembrane region" description="Helical" evidence="1">
    <location>
        <begin position="52"/>
        <end position="74"/>
    </location>
</feature>
<dbReference type="Proteomes" id="UP000663838">
    <property type="component" value="Unassembled WGS sequence"/>
</dbReference>
<keyword evidence="1" id="KW-0812">Transmembrane</keyword>
<feature type="transmembrane region" description="Helical" evidence="1">
    <location>
        <begin position="29"/>
        <end position="46"/>
    </location>
</feature>
<protein>
    <submittedName>
        <fullName evidence="3">Uncharacterized protein</fullName>
    </submittedName>
</protein>
<dbReference type="AlphaFoldDB" id="A0A821S0J1"/>
<evidence type="ECO:0000313" key="4">
    <source>
        <dbReference type="Proteomes" id="UP000663838"/>
    </source>
</evidence>
<evidence type="ECO:0000313" key="2">
    <source>
        <dbReference type="EMBL" id="CAF3729383.1"/>
    </source>
</evidence>
<gene>
    <name evidence="2" type="ORF">KIK155_LOCUS28473</name>
    <name evidence="3" type="ORF">TOA249_LOCUS26968</name>
</gene>
<evidence type="ECO:0000256" key="1">
    <source>
        <dbReference type="SAM" id="Phobius"/>
    </source>
</evidence>
<dbReference type="Proteomes" id="UP000663865">
    <property type="component" value="Unassembled WGS sequence"/>
</dbReference>
<comment type="caution">
    <text evidence="3">The sequence shown here is derived from an EMBL/GenBank/DDBJ whole genome shotgun (WGS) entry which is preliminary data.</text>
</comment>
<organism evidence="3 4">
    <name type="scientific">Rotaria socialis</name>
    <dbReference type="NCBI Taxonomy" id="392032"/>
    <lineage>
        <taxon>Eukaryota</taxon>
        <taxon>Metazoa</taxon>
        <taxon>Spiralia</taxon>
        <taxon>Gnathifera</taxon>
        <taxon>Rotifera</taxon>
        <taxon>Eurotatoria</taxon>
        <taxon>Bdelloidea</taxon>
        <taxon>Philodinida</taxon>
        <taxon>Philodinidae</taxon>
        <taxon>Rotaria</taxon>
    </lineage>
</organism>
<evidence type="ECO:0000313" key="3">
    <source>
        <dbReference type="EMBL" id="CAF4852036.1"/>
    </source>
</evidence>
<name>A0A821S0J1_9BILA</name>
<sequence>MFPVVDATICAVNCYNEPHNKVRHISKATAGYIASIGFGAGVTLLVGSTAPIIVVGCATAAACAIINWGVGYLIKPNDRENERAINTIEVPTETE</sequence>
<dbReference type="EMBL" id="CAJNYV010005186">
    <property type="protein sequence ID" value="CAF3729383.1"/>
    <property type="molecule type" value="Genomic_DNA"/>
</dbReference>
<keyword evidence="1" id="KW-1133">Transmembrane helix</keyword>
<dbReference type="EMBL" id="CAJOBS010003303">
    <property type="protein sequence ID" value="CAF4852036.1"/>
    <property type="molecule type" value="Genomic_DNA"/>
</dbReference>
<keyword evidence="1" id="KW-0472">Membrane</keyword>
<proteinExistence type="predicted"/>
<reference evidence="3" key="1">
    <citation type="submission" date="2021-02" db="EMBL/GenBank/DDBJ databases">
        <authorList>
            <person name="Nowell W R."/>
        </authorList>
    </citation>
    <scope>NUCLEOTIDE SEQUENCE</scope>
</reference>
<accession>A0A821S0J1</accession>